<evidence type="ECO:0000256" key="11">
    <source>
        <dbReference type="ARBA" id="ARBA00023316"/>
    </source>
</evidence>
<accession>J4G127</accession>
<evidence type="ECO:0000256" key="18">
    <source>
        <dbReference type="SAM" id="SignalP"/>
    </source>
</evidence>
<gene>
    <name evidence="19" type="ORF">FIBRA_01591</name>
</gene>
<keyword evidence="12" id="KW-0624">Polysaccharide degradation</keyword>
<dbReference type="GeneID" id="24094484"/>
<dbReference type="Pfam" id="PF00295">
    <property type="entry name" value="Glyco_hydro_28"/>
    <property type="match status" value="1"/>
</dbReference>
<keyword evidence="5" id="KW-0677">Repeat</keyword>
<evidence type="ECO:0000256" key="13">
    <source>
        <dbReference type="ARBA" id="ARBA00037312"/>
    </source>
</evidence>
<dbReference type="InterPro" id="IPR006626">
    <property type="entry name" value="PbH1"/>
</dbReference>
<dbReference type="InParanoid" id="J4G127"/>
<evidence type="ECO:0000256" key="1">
    <source>
        <dbReference type="ARBA" id="ARBA00004613"/>
    </source>
</evidence>
<evidence type="ECO:0000256" key="15">
    <source>
        <dbReference type="ARBA" id="ARBA00048766"/>
    </source>
</evidence>
<sequence length="412" mass="44363">MRSSLLITLAGLASSAFGWERICRVKPLGGGLDDGPNINRAFKDCSDTAAIILDGFYSVNTLLVAEGLSNVDIVLSGYLQYTPNIAYWSPNSLYLTYQNATTFWFLSGDYIHLYGGGTIDGNGQVWWDTFNISQNAGTAGGSSTTFARPVPLTVGNASNVLVEDITELHSPFWNNFVYQSTNVTYRNINISSVSYSSAPAVNSDGWDIYRSSFVTIEDSTVNNDDDCVSFKPNSTNINVLNMWCNGSHGISVGSLGQYAVETDIVANVYVRNVTMRYAQNGARIKVFPGSPDPNSTAGGGSGYVKNITFQDFTVFEVDNPVLIDQCYDSTQDFCNQYPSNLTISDVHYINVTGTSSGAEGSVVVDLDCSAECQDITATGTHLSAPNGTATYICENVATVSELDFNCTSSSTS</sequence>
<evidence type="ECO:0000256" key="6">
    <source>
        <dbReference type="ARBA" id="ARBA00022801"/>
    </source>
</evidence>
<keyword evidence="3" id="KW-0964">Secreted</keyword>
<evidence type="ECO:0000313" key="20">
    <source>
        <dbReference type="Proteomes" id="UP000006352"/>
    </source>
</evidence>
<comment type="function">
    <text evidence="13">Specific in hydrolyzing the terminal glycosidic bond of polygalacturonic acid and oligogalacturonates.</text>
</comment>
<evidence type="ECO:0000256" key="8">
    <source>
        <dbReference type="ARBA" id="ARBA00023180"/>
    </source>
</evidence>
<keyword evidence="10 17" id="KW-0326">Glycosidase</keyword>
<feature type="chain" id="PRO_5003778080" description="galacturonan 1,4-alpha-galacturonidase" evidence="18">
    <location>
        <begin position="19"/>
        <end position="412"/>
    </location>
</feature>
<evidence type="ECO:0000256" key="10">
    <source>
        <dbReference type="ARBA" id="ARBA00023295"/>
    </source>
</evidence>
<dbReference type="EMBL" id="HE796942">
    <property type="protein sequence ID" value="CCL99573.1"/>
    <property type="molecule type" value="Genomic_DNA"/>
</dbReference>
<dbReference type="InterPro" id="IPR000743">
    <property type="entry name" value="Glyco_hydro_28"/>
</dbReference>
<keyword evidence="9" id="KW-0119">Carbohydrate metabolism</keyword>
<keyword evidence="8" id="KW-0325">Glycoprotein</keyword>
<evidence type="ECO:0000256" key="2">
    <source>
        <dbReference type="ARBA" id="ARBA00008834"/>
    </source>
</evidence>
<evidence type="ECO:0000256" key="3">
    <source>
        <dbReference type="ARBA" id="ARBA00022525"/>
    </source>
</evidence>
<reference evidence="19 20" key="1">
    <citation type="journal article" date="2012" name="Appl. Environ. Microbiol.">
        <title>Short-read sequencing for genomic analysis of the brown rot fungus Fibroporia radiculosa.</title>
        <authorList>
            <person name="Tang J.D."/>
            <person name="Perkins A.D."/>
            <person name="Sonstegard T.S."/>
            <person name="Schroeder S.G."/>
            <person name="Burgess S.C."/>
            <person name="Diehl S.V."/>
        </authorList>
    </citation>
    <scope>NUCLEOTIDE SEQUENCE [LARGE SCALE GENOMIC DNA]</scope>
    <source>
        <strain evidence="19 20">TFFH 294</strain>
    </source>
</reference>
<evidence type="ECO:0000256" key="16">
    <source>
        <dbReference type="PROSITE-ProRule" id="PRU10052"/>
    </source>
</evidence>
<dbReference type="Proteomes" id="UP000006352">
    <property type="component" value="Unassembled WGS sequence"/>
</dbReference>
<keyword evidence="7" id="KW-1015">Disulfide bond</keyword>
<dbReference type="PROSITE" id="PS00502">
    <property type="entry name" value="POLYGALACTURONASE"/>
    <property type="match status" value="1"/>
</dbReference>
<protein>
    <recommendedName>
        <fullName evidence="14">galacturonan 1,4-alpha-galacturonidase</fullName>
        <ecNumber evidence="14">3.2.1.67</ecNumber>
    </recommendedName>
</protein>
<evidence type="ECO:0000256" key="5">
    <source>
        <dbReference type="ARBA" id="ARBA00022737"/>
    </source>
</evidence>
<dbReference type="STRING" id="599839.J4G127"/>
<keyword evidence="4 18" id="KW-0732">Signal</keyword>
<evidence type="ECO:0000256" key="9">
    <source>
        <dbReference type="ARBA" id="ARBA00023277"/>
    </source>
</evidence>
<organism evidence="19 20">
    <name type="scientific">Fibroporia radiculosa</name>
    <dbReference type="NCBI Taxonomy" id="599839"/>
    <lineage>
        <taxon>Eukaryota</taxon>
        <taxon>Fungi</taxon>
        <taxon>Dikarya</taxon>
        <taxon>Basidiomycota</taxon>
        <taxon>Agaricomycotina</taxon>
        <taxon>Agaricomycetes</taxon>
        <taxon>Polyporales</taxon>
        <taxon>Fibroporiaceae</taxon>
        <taxon>Fibroporia</taxon>
    </lineage>
</organism>
<evidence type="ECO:0000256" key="14">
    <source>
        <dbReference type="ARBA" id="ARBA00038933"/>
    </source>
</evidence>
<dbReference type="EC" id="3.2.1.67" evidence="14"/>
<feature type="signal peptide" evidence="18">
    <location>
        <begin position="1"/>
        <end position="18"/>
    </location>
</feature>
<dbReference type="GO" id="GO:0045490">
    <property type="term" value="P:pectin catabolic process"/>
    <property type="evidence" value="ECO:0007669"/>
    <property type="project" value="UniProtKB-ARBA"/>
</dbReference>
<dbReference type="SUPFAM" id="SSF51126">
    <property type="entry name" value="Pectin lyase-like"/>
    <property type="match status" value="1"/>
</dbReference>
<proteinExistence type="inferred from homology"/>
<comment type="catalytic activity">
    <reaction evidence="15">
        <text>[(1-&gt;4)-alpha-D-galacturonosyl](n) + H2O = alpha-D-galacturonate + [(1-&gt;4)-alpha-D-galacturonosyl](n-1)</text>
        <dbReference type="Rhea" id="RHEA:14117"/>
        <dbReference type="Rhea" id="RHEA-COMP:14570"/>
        <dbReference type="Rhea" id="RHEA-COMP:14572"/>
        <dbReference type="ChEBI" id="CHEBI:15377"/>
        <dbReference type="ChEBI" id="CHEBI:58658"/>
        <dbReference type="ChEBI" id="CHEBI:140523"/>
        <dbReference type="EC" id="3.2.1.67"/>
    </reaction>
</comment>
<evidence type="ECO:0000313" key="19">
    <source>
        <dbReference type="EMBL" id="CCL99573.1"/>
    </source>
</evidence>
<dbReference type="RefSeq" id="XP_012178856.1">
    <property type="nucleotide sequence ID" value="XM_012323466.1"/>
</dbReference>
<dbReference type="InterPro" id="IPR011050">
    <property type="entry name" value="Pectin_lyase_fold/virulence"/>
</dbReference>
<dbReference type="PANTHER" id="PTHR31736">
    <property type="match status" value="1"/>
</dbReference>
<evidence type="ECO:0000256" key="17">
    <source>
        <dbReference type="RuleBase" id="RU361169"/>
    </source>
</evidence>
<evidence type="ECO:0000256" key="7">
    <source>
        <dbReference type="ARBA" id="ARBA00023157"/>
    </source>
</evidence>
<keyword evidence="6 17" id="KW-0378">Hydrolase</keyword>
<dbReference type="HOGENOM" id="CLU_016031_1_0_1"/>
<evidence type="ECO:0000256" key="4">
    <source>
        <dbReference type="ARBA" id="ARBA00022729"/>
    </source>
</evidence>
<comment type="subcellular location">
    <subcellularLocation>
        <location evidence="1">Secreted</location>
    </subcellularLocation>
</comment>
<dbReference type="GO" id="GO:0071555">
    <property type="term" value="P:cell wall organization"/>
    <property type="evidence" value="ECO:0007669"/>
    <property type="project" value="UniProtKB-KW"/>
</dbReference>
<dbReference type="Gene3D" id="2.160.20.10">
    <property type="entry name" value="Single-stranded right-handed beta-helix, Pectin lyase-like"/>
    <property type="match status" value="1"/>
</dbReference>
<comment type="similarity">
    <text evidence="2 17">Belongs to the glycosyl hydrolase 28 family.</text>
</comment>
<name>J4G127_9APHY</name>
<dbReference type="GO" id="GO:0005576">
    <property type="term" value="C:extracellular region"/>
    <property type="evidence" value="ECO:0007669"/>
    <property type="project" value="UniProtKB-SubCell"/>
</dbReference>
<dbReference type="OrthoDB" id="187139at2759"/>
<evidence type="ECO:0000256" key="12">
    <source>
        <dbReference type="ARBA" id="ARBA00023326"/>
    </source>
</evidence>
<dbReference type="InterPro" id="IPR012334">
    <property type="entry name" value="Pectin_lyas_fold"/>
</dbReference>
<dbReference type="SMART" id="SM00710">
    <property type="entry name" value="PbH1"/>
    <property type="match status" value="5"/>
</dbReference>
<dbReference type="AlphaFoldDB" id="J4G127"/>
<keyword evidence="20" id="KW-1185">Reference proteome</keyword>
<dbReference type="GO" id="GO:0047911">
    <property type="term" value="F:galacturan 1,4-alpha-galacturonidase activity"/>
    <property type="evidence" value="ECO:0007669"/>
    <property type="project" value="UniProtKB-EC"/>
</dbReference>
<dbReference type="PANTHER" id="PTHR31736:SF12">
    <property type="entry name" value="EXO-POLYGALACTURONASE, PUTATIVE-RELATED"/>
    <property type="match status" value="1"/>
</dbReference>
<keyword evidence="11" id="KW-0961">Cell wall biogenesis/degradation</keyword>
<dbReference type="GO" id="GO:0004650">
    <property type="term" value="F:polygalacturonase activity"/>
    <property type="evidence" value="ECO:0007669"/>
    <property type="project" value="InterPro"/>
</dbReference>
<feature type="active site" evidence="16">
    <location>
        <position position="248"/>
    </location>
</feature>